<dbReference type="InterPro" id="IPR035937">
    <property type="entry name" value="FPG_N"/>
</dbReference>
<keyword evidence="15" id="KW-0456">Lyase</keyword>
<evidence type="ECO:0000256" key="14">
    <source>
        <dbReference type="ARBA" id="ARBA00023204"/>
    </source>
</evidence>
<evidence type="ECO:0000259" key="21">
    <source>
        <dbReference type="PROSITE" id="PS51066"/>
    </source>
</evidence>
<dbReference type="NCBIfam" id="TIGR00577">
    <property type="entry name" value="fpg"/>
    <property type="match status" value="1"/>
</dbReference>
<keyword evidence="12" id="KW-0862">Zinc</keyword>
<dbReference type="GO" id="GO:0006284">
    <property type="term" value="P:base-excision repair"/>
    <property type="evidence" value="ECO:0007669"/>
    <property type="project" value="InterPro"/>
</dbReference>
<dbReference type="SMART" id="SM00898">
    <property type="entry name" value="Fapy_DNA_glyco"/>
    <property type="match status" value="1"/>
</dbReference>
<dbReference type="SUPFAM" id="SSF81624">
    <property type="entry name" value="N-terminal domain of MutM-like DNA repair proteins"/>
    <property type="match status" value="1"/>
</dbReference>
<dbReference type="SUPFAM" id="SSF46946">
    <property type="entry name" value="S13-like H2TH domain"/>
    <property type="match status" value="1"/>
</dbReference>
<evidence type="ECO:0000313" key="23">
    <source>
        <dbReference type="EMBL" id="KIG14542.1"/>
    </source>
</evidence>
<protein>
    <recommendedName>
        <fullName evidence="7">Formamidopyrimidine-DNA glycosylase</fullName>
        <ecNumber evidence="5">3.2.2.23</ecNumber>
        <ecNumber evidence="6">4.2.99.18</ecNumber>
    </recommendedName>
    <alternativeName>
        <fullName evidence="18">DNA-(apurinic or apyrimidinic site) lyase MutM</fullName>
    </alternativeName>
</protein>
<dbReference type="InterPro" id="IPR012319">
    <property type="entry name" value="FPG_cat"/>
</dbReference>
<comment type="catalytic activity">
    <reaction evidence="1">
        <text>Hydrolysis of DNA containing ring-opened 7-methylguanine residues, releasing 2,6-diamino-4-hydroxy-5-(N-methyl)formamidopyrimidine.</text>
        <dbReference type="EC" id="3.2.2.23"/>
    </reaction>
</comment>
<comment type="subunit">
    <text evidence="4">Monomer.</text>
</comment>
<dbReference type="GO" id="GO:0034039">
    <property type="term" value="F:8-oxo-7,8-dihydroguanine DNA N-glycosylase activity"/>
    <property type="evidence" value="ECO:0007669"/>
    <property type="project" value="TreeGrafter"/>
</dbReference>
<evidence type="ECO:0000256" key="15">
    <source>
        <dbReference type="ARBA" id="ARBA00023239"/>
    </source>
</evidence>
<feature type="domain" description="FPG-type" evidence="21">
    <location>
        <begin position="252"/>
        <end position="286"/>
    </location>
</feature>
<dbReference type="GO" id="GO:0008270">
    <property type="term" value="F:zinc ion binding"/>
    <property type="evidence" value="ECO:0007669"/>
    <property type="project" value="UniProtKB-KW"/>
</dbReference>
<evidence type="ECO:0000256" key="16">
    <source>
        <dbReference type="ARBA" id="ARBA00023268"/>
    </source>
</evidence>
<evidence type="ECO:0000256" key="6">
    <source>
        <dbReference type="ARBA" id="ARBA00012720"/>
    </source>
</evidence>
<organism evidence="23 24">
    <name type="scientific">Enhygromyxa salina</name>
    <dbReference type="NCBI Taxonomy" id="215803"/>
    <lineage>
        <taxon>Bacteria</taxon>
        <taxon>Pseudomonadati</taxon>
        <taxon>Myxococcota</taxon>
        <taxon>Polyangia</taxon>
        <taxon>Nannocystales</taxon>
        <taxon>Nannocystaceae</taxon>
        <taxon>Enhygromyxa</taxon>
    </lineage>
</organism>
<keyword evidence="16" id="KW-0511">Multifunctional enzyme</keyword>
<dbReference type="Pfam" id="PF06827">
    <property type="entry name" value="zf-FPG_IleRS"/>
    <property type="match status" value="1"/>
</dbReference>
<dbReference type="RefSeq" id="WP_146660522.1">
    <property type="nucleotide sequence ID" value="NZ_JMCC02000071.1"/>
</dbReference>
<dbReference type="PROSITE" id="PS51066">
    <property type="entry name" value="ZF_FPG_2"/>
    <property type="match status" value="1"/>
</dbReference>
<dbReference type="Pfam" id="PF01149">
    <property type="entry name" value="Fapy_DNA_glyco"/>
    <property type="match status" value="1"/>
</dbReference>
<evidence type="ECO:0000256" key="13">
    <source>
        <dbReference type="ARBA" id="ARBA00023125"/>
    </source>
</evidence>
<dbReference type="InterPro" id="IPR010663">
    <property type="entry name" value="Znf_FPG/IleRS"/>
</dbReference>
<dbReference type="NCBIfam" id="NF002211">
    <property type="entry name" value="PRK01103.1"/>
    <property type="match status" value="1"/>
</dbReference>
<sequence>MPELPEVESVRRGIVRSRITAPVAAVWRSPQALRIGKHWRRELENLDILIGATPKQVRRRGKYLLWHMHAAEPAATENTQLVLLIHLGMSGRCGVTDPSRARVAHTHLVLSFGDGRELRFVDPRRFGGLRAGTLDAIYETDPIASLGPEPLARGFGGPTLERALGRSERALRDALLDQQAVAGIGNIYAIEACFEARLHPLLPARRLAPSAWQRLADAVQAALRRGIDNGGTTLKDFRNVTGKVGRNQDDLRVYGRADQPCPVCGAPLASFVHQGRSGVLCKRCQAKPRTRRVP</sequence>
<keyword evidence="8" id="KW-0479">Metal-binding</keyword>
<dbReference type="Proteomes" id="UP000031599">
    <property type="component" value="Unassembled WGS sequence"/>
</dbReference>
<evidence type="ECO:0000256" key="10">
    <source>
        <dbReference type="ARBA" id="ARBA00022771"/>
    </source>
</evidence>
<dbReference type="CDD" id="cd08966">
    <property type="entry name" value="EcFpg-like_N"/>
    <property type="match status" value="1"/>
</dbReference>
<evidence type="ECO:0000256" key="17">
    <source>
        <dbReference type="ARBA" id="ARBA00023295"/>
    </source>
</evidence>
<dbReference type="FunFam" id="1.10.8.50:FF:000003">
    <property type="entry name" value="Formamidopyrimidine-DNA glycosylase"/>
    <property type="match status" value="1"/>
</dbReference>
<keyword evidence="17" id="KW-0326">Glycosidase</keyword>
<dbReference type="PROSITE" id="PS01242">
    <property type="entry name" value="ZF_FPG_1"/>
    <property type="match status" value="1"/>
</dbReference>
<evidence type="ECO:0000256" key="19">
    <source>
        <dbReference type="ARBA" id="ARBA00044632"/>
    </source>
</evidence>
<reference evidence="23 24" key="1">
    <citation type="submission" date="2014-12" db="EMBL/GenBank/DDBJ databases">
        <title>Genome assembly of Enhygromyxa salina DSM 15201.</title>
        <authorList>
            <person name="Sharma G."/>
            <person name="Subramanian S."/>
        </authorList>
    </citation>
    <scope>NUCLEOTIDE SEQUENCE [LARGE SCALE GENOMIC DNA]</scope>
    <source>
        <strain evidence="23 24">DSM 15201</strain>
    </source>
</reference>
<dbReference type="AlphaFoldDB" id="A0A0C2D331"/>
<evidence type="ECO:0000256" key="20">
    <source>
        <dbReference type="PROSITE-ProRule" id="PRU00391"/>
    </source>
</evidence>
<dbReference type="InterPro" id="IPR000214">
    <property type="entry name" value="Znf_DNA_glyclase/AP_lyase"/>
</dbReference>
<comment type="catalytic activity">
    <reaction evidence="19">
        <text>2'-deoxyribonucleotide-(2'-deoxyribose 5'-phosphate)-2'-deoxyribonucleotide-DNA = a 3'-end 2'-deoxyribonucleotide-(2,3-dehydro-2,3-deoxyribose 5'-phosphate)-DNA + a 5'-end 5'-phospho-2'-deoxyribonucleoside-DNA + H(+)</text>
        <dbReference type="Rhea" id="RHEA:66592"/>
        <dbReference type="Rhea" id="RHEA-COMP:13180"/>
        <dbReference type="Rhea" id="RHEA-COMP:16897"/>
        <dbReference type="Rhea" id="RHEA-COMP:17067"/>
        <dbReference type="ChEBI" id="CHEBI:15378"/>
        <dbReference type="ChEBI" id="CHEBI:136412"/>
        <dbReference type="ChEBI" id="CHEBI:157695"/>
        <dbReference type="ChEBI" id="CHEBI:167181"/>
        <dbReference type="EC" id="4.2.99.18"/>
    </reaction>
</comment>
<comment type="caution">
    <text evidence="23">The sequence shown here is derived from an EMBL/GenBank/DDBJ whole genome shotgun (WGS) entry which is preliminary data.</text>
</comment>
<feature type="domain" description="Formamidopyrimidine-DNA glycosylase catalytic" evidence="22">
    <location>
        <begin position="2"/>
        <end position="127"/>
    </location>
</feature>
<evidence type="ECO:0000256" key="3">
    <source>
        <dbReference type="ARBA" id="ARBA00009409"/>
    </source>
</evidence>
<dbReference type="EC" id="4.2.99.18" evidence="6"/>
<evidence type="ECO:0000256" key="2">
    <source>
        <dbReference type="ARBA" id="ARBA00001947"/>
    </source>
</evidence>
<dbReference type="Gene3D" id="1.10.8.50">
    <property type="match status" value="1"/>
</dbReference>
<keyword evidence="11" id="KW-0378">Hydrolase</keyword>
<keyword evidence="13" id="KW-0238">DNA-binding</keyword>
<name>A0A0C2D331_9BACT</name>
<evidence type="ECO:0000256" key="9">
    <source>
        <dbReference type="ARBA" id="ARBA00022763"/>
    </source>
</evidence>
<evidence type="ECO:0000256" key="18">
    <source>
        <dbReference type="ARBA" id="ARBA00030638"/>
    </source>
</evidence>
<gene>
    <name evidence="23" type="ORF">DB30_06690</name>
</gene>
<evidence type="ECO:0000256" key="1">
    <source>
        <dbReference type="ARBA" id="ARBA00001668"/>
    </source>
</evidence>
<evidence type="ECO:0000313" key="24">
    <source>
        <dbReference type="Proteomes" id="UP000031599"/>
    </source>
</evidence>
<comment type="similarity">
    <text evidence="3">Belongs to the FPG family.</text>
</comment>
<dbReference type="Pfam" id="PF06831">
    <property type="entry name" value="H2TH"/>
    <property type="match status" value="1"/>
</dbReference>
<evidence type="ECO:0000256" key="4">
    <source>
        <dbReference type="ARBA" id="ARBA00011245"/>
    </source>
</evidence>
<keyword evidence="14" id="KW-0234">DNA repair</keyword>
<dbReference type="EC" id="3.2.2.23" evidence="5"/>
<evidence type="ECO:0000256" key="8">
    <source>
        <dbReference type="ARBA" id="ARBA00022723"/>
    </source>
</evidence>
<dbReference type="GO" id="GO:0140078">
    <property type="term" value="F:class I DNA-(apurinic or apyrimidinic site) endonuclease activity"/>
    <property type="evidence" value="ECO:0007669"/>
    <property type="project" value="UniProtKB-EC"/>
</dbReference>
<evidence type="ECO:0000256" key="7">
    <source>
        <dbReference type="ARBA" id="ARBA00016240"/>
    </source>
</evidence>
<dbReference type="PANTHER" id="PTHR22993">
    <property type="entry name" value="FORMAMIDOPYRIMIDINE-DNA GLYCOSYLASE"/>
    <property type="match status" value="1"/>
</dbReference>
<evidence type="ECO:0000256" key="5">
    <source>
        <dbReference type="ARBA" id="ARBA00012024"/>
    </source>
</evidence>
<dbReference type="PANTHER" id="PTHR22993:SF9">
    <property type="entry name" value="FORMAMIDOPYRIMIDINE-DNA GLYCOSYLASE"/>
    <property type="match status" value="1"/>
</dbReference>
<proteinExistence type="inferred from homology"/>
<dbReference type="SMART" id="SM01232">
    <property type="entry name" value="H2TH"/>
    <property type="match status" value="1"/>
</dbReference>
<dbReference type="InterPro" id="IPR020629">
    <property type="entry name" value="FPG_Glyclase"/>
</dbReference>
<dbReference type="Gene3D" id="3.20.190.10">
    <property type="entry name" value="MutM-like, N-terminal"/>
    <property type="match status" value="1"/>
</dbReference>
<dbReference type="PROSITE" id="PS51068">
    <property type="entry name" value="FPG_CAT"/>
    <property type="match status" value="1"/>
</dbReference>
<dbReference type="GO" id="GO:0003684">
    <property type="term" value="F:damaged DNA binding"/>
    <property type="evidence" value="ECO:0007669"/>
    <property type="project" value="InterPro"/>
</dbReference>
<dbReference type="EMBL" id="JMCC02000071">
    <property type="protein sequence ID" value="KIG14542.1"/>
    <property type="molecule type" value="Genomic_DNA"/>
</dbReference>
<dbReference type="InterPro" id="IPR015886">
    <property type="entry name" value="H2TH_FPG"/>
</dbReference>
<keyword evidence="10 20" id="KW-0863">Zinc-finger</keyword>
<evidence type="ECO:0000256" key="12">
    <source>
        <dbReference type="ARBA" id="ARBA00022833"/>
    </source>
</evidence>
<evidence type="ECO:0000256" key="11">
    <source>
        <dbReference type="ARBA" id="ARBA00022801"/>
    </source>
</evidence>
<evidence type="ECO:0000259" key="22">
    <source>
        <dbReference type="PROSITE" id="PS51068"/>
    </source>
</evidence>
<comment type="cofactor">
    <cofactor evidence="2">
        <name>Zn(2+)</name>
        <dbReference type="ChEBI" id="CHEBI:29105"/>
    </cofactor>
</comment>
<keyword evidence="9" id="KW-0227">DNA damage</keyword>
<accession>A0A0C2D331</accession>
<dbReference type="InterPro" id="IPR010979">
    <property type="entry name" value="Ribosomal_uS13-like_H2TH"/>
</dbReference>
<dbReference type="InterPro" id="IPR015887">
    <property type="entry name" value="DNA_glyclase_Znf_dom_DNA_BS"/>
</dbReference>
<dbReference type="SUPFAM" id="SSF57716">
    <property type="entry name" value="Glucocorticoid receptor-like (DNA-binding domain)"/>
    <property type="match status" value="1"/>
</dbReference>